<dbReference type="GO" id="GO:0097367">
    <property type="term" value="F:carbohydrate derivative binding"/>
    <property type="evidence" value="ECO:0007669"/>
    <property type="project" value="InterPro"/>
</dbReference>
<accession>A0A6N1NCV1</accession>
<dbReference type="GO" id="GO:0006047">
    <property type="term" value="P:UDP-N-acetylglucosamine metabolic process"/>
    <property type="evidence" value="ECO:0007669"/>
    <property type="project" value="TreeGrafter"/>
</dbReference>
<dbReference type="InterPro" id="IPR029055">
    <property type="entry name" value="Ntn_hydrolases_N"/>
</dbReference>
<dbReference type="Gene3D" id="3.60.20.10">
    <property type="entry name" value="Glutamine Phosphoribosylpyrophosphate, subunit 1, domain 1"/>
    <property type="match status" value="1"/>
</dbReference>
<dbReference type="NCBIfam" id="TIGR01135">
    <property type="entry name" value="glmS"/>
    <property type="match status" value="1"/>
</dbReference>
<evidence type="ECO:0000256" key="3">
    <source>
        <dbReference type="ARBA" id="ARBA00022576"/>
    </source>
</evidence>
<evidence type="ECO:0000256" key="4">
    <source>
        <dbReference type="ARBA" id="ARBA00022679"/>
    </source>
</evidence>
<sequence length="614" mass="69085">MCGISGCIVRDNSAMVAVVGALNKLQNRGYDSAGICTIINNGLVIKKNISKPGENAVQNINSDPLATISTNIAVGHTRWATHGAKTIENAHPHHNDDMRFAMVHNGIIENYSELREELVENGYTFYGQTDTEVVVKYLDLLYKRGGSIANLDKYLKGSWAILVLDRLESNKIFFMKNGSPLILGFNNQKTKVMFVSELIGFDTDIQNYFVIADNEYGYVDMNECCCEIKSTKSYDSIPMTNLAAESTPAPYKHWTLKEINDQPNAISALLSNRIKYNVNFDDTETELVFPELDNIKEKLVEIDHIIFLACGTSYHAAQVGVKFFKEFRSNVTIEVIDGADFEETDMPPNKKILLVLLSQSGETKDLYRALQIGKEHGITSIGIINVENSLIAREVDCCLYLKAGREHAVASTKSFTNQVIMLLLFSIWMTKDINKEIKAKYLSSLERLSVEFYEIIKKSTNEIPKILNYFKNQHNCFILGKHSGEWIAKEGSLKIKEISYIHSEGFSAAALKHGPFALLSHNIPIILLANNDRFYSKIENVTAEVKSRCANVVCITNKQVHSDNIDYLFHFDTNSVLFPLLSIVPLQMLAYYLALERGNHPDYPRNLAKVVTVE</sequence>
<evidence type="ECO:0000256" key="1">
    <source>
        <dbReference type="ARBA" id="ARBA00001031"/>
    </source>
</evidence>
<dbReference type="InterPro" id="IPR005855">
    <property type="entry name" value="GFAT"/>
</dbReference>
<dbReference type="EMBL" id="MF405918">
    <property type="protein sequence ID" value="QKU33475.1"/>
    <property type="molecule type" value="Genomic_DNA"/>
</dbReference>
<dbReference type="PANTHER" id="PTHR10937">
    <property type="entry name" value="GLUCOSAMINE--FRUCTOSE-6-PHOSPHATE AMINOTRANSFERASE, ISOMERIZING"/>
    <property type="match status" value="1"/>
</dbReference>
<dbReference type="CDD" id="cd05008">
    <property type="entry name" value="SIS_GlmS_GlmD_1"/>
    <property type="match status" value="1"/>
</dbReference>
<dbReference type="CDD" id="cd05009">
    <property type="entry name" value="SIS_GlmS_GlmD_2"/>
    <property type="match status" value="1"/>
</dbReference>
<dbReference type="SUPFAM" id="SSF56235">
    <property type="entry name" value="N-terminal nucleophile aminohydrolases (Ntn hydrolases)"/>
    <property type="match status" value="1"/>
</dbReference>
<evidence type="ECO:0000259" key="7">
    <source>
        <dbReference type="PROSITE" id="PS51278"/>
    </source>
</evidence>
<comment type="catalytic activity">
    <reaction evidence="1">
        <text>D-fructose 6-phosphate + L-glutamine = D-glucosamine 6-phosphate + L-glutamate</text>
        <dbReference type="Rhea" id="RHEA:13237"/>
        <dbReference type="ChEBI" id="CHEBI:29985"/>
        <dbReference type="ChEBI" id="CHEBI:58359"/>
        <dbReference type="ChEBI" id="CHEBI:58725"/>
        <dbReference type="ChEBI" id="CHEBI:61527"/>
        <dbReference type="EC" id="2.6.1.16"/>
    </reaction>
</comment>
<organism evidence="9">
    <name type="scientific">Tupanvirus deep ocean</name>
    <dbReference type="NCBI Taxonomy" id="2126984"/>
    <lineage>
        <taxon>Viruses</taxon>
        <taxon>Varidnaviria</taxon>
        <taxon>Bamfordvirae</taxon>
        <taxon>Nucleocytoviricota</taxon>
        <taxon>Megaviricetes</taxon>
        <taxon>Imitervirales</taxon>
        <taxon>Mimiviridae</taxon>
        <taxon>Megamimivirinae</taxon>
        <taxon>Tupanvirus</taxon>
        <taxon>Tupanvirus altamarinense</taxon>
    </lineage>
</organism>
<evidence type="ECO:0000313" key="9">
    <source>
        <dbReference type="EMBL" id="QKU33475.1"/>
    </source>
</evidence>
<dbReference type="Pfam" id="PF01380">
    <property type="entry name" value="SIS"/>
    <property type="match status" value="2"/>
</dbReference>
<keyword evidence="4 9" id="KW-0808">Transferase</keyword>
<evidence type="ECO:0000256" key="5">
    <source>
        <dbReference type="ARBA" id="ARBA00022737"/>
    </source>
</evidence>
<dbReference type="InterPro" id="IPR046348">
    <property type="entry name" value="SIS_dom_sf"/>
</dbReference>
<dbReference type="Gene3D" id="3.40.50.10490">
    <property type="entry name" value="Glucose-6-phosphate isomerase like protein, domain 1"/>
    <property type="match status" value="2"/>
</dbReference>
<keyword evidence="3 9" id="KW-0032">Aminotransferase</keyword>
<dbReference type="RefSeq" id="YP_010780075.1">
    <property type="nucleotide sequence ID" value="NC_075038.1"/>
</dbReference>
<reference evidence="9" key="2">
    <citation type="journal article" date="2018" name="Nat. Commun.">
        <title>Tailed giant Tupanvirus possesses the most complete translational apparatus of the known virosphere.</title>
        <authorList>
            <person name="Abrahao J."/>
            <person name="Silva L."/>
            <person name="Silva L.S."/>
            <person name="Khalil J.Y.B."/>
            <person name="Rodrigues R."/>
            <person name="Arantes T."/>
            <person name="Assis F."/>
            <person name="Boratto P."/>
            <person name="Andrade M."/>
            <person name="Kroon E.G."/>
            <person name="Ribeiro B."/>
            <person name="Bergier I."/>
            <person name="Seligmann H."/>
            <person name="Ghigo E."/>
            <person name="Colson P."/>
            <person name="Levasseur A."/>
            <person name="Kroemer G."/>
            <person name="Raoult D."/>
            <person name="La Scola B."/>
        </authorList>
    </citation>
    <scope>NUCLEOTIDE SEQUENCE [LARGE SCALE GENOMIC DNA]</scope>
    <source>
        <strain evidence="9">Deep ocean</strain>
    </source>
</reference>
<dbReference type="PROSITE" id="PS51278">
    <property type="entry name" value="GATASE_TYPE_2"/>
    <property type="match status" value="1"/>
</dbReference>
<feature type="domain" description="Glutamine amidotransferase type-2" evidence="7">
    <location>
        <begin position="2"/>
        <end position="222"/>
    </location>
</feature>
<dbReference type="InterPro" id="IPR001347">
    <property type="entry name" value="SIS_dom"/>
</dbReference>
<dbReference type="InterPro" id="IPR035466">
    <property type="entry name" value="GlmS/AgaS_SIS"/>
</dbReference>
<feature type="domain" description="SIS" evidence="8">
    <location>
        <begin position="295"/>
        <end position="435"/>
    </location>
</feature>
<keyword evidence="6" id="KW-0315">Glutamine amidotransferase</keyword>
<feature type="domain" description="SIS" evidence="8">
    <location>
        <begin position="466"/>
        <end position="604"/>
    </location>
</feature>
<dbReference type="PANTHER" id="PTHR10937:SF0">
    <property type="entry name" value="GLUTAMINE--FRUCTOSE-6-PHOSPHATE TRANSAMINASE (ISOMERIZING)"/>
    <property type="match status" value="1"/>
</dbReference>
<dbReference type="NCBIfam" id="NF001484">
    <property type="entry name" value="PRK00331.1"/>
    <property type="match status" value="1"/>
</dbReference>
<reference evidence="9" key="1">
    <citation type="submission" date="2017-06" db="EMBL/GenBank/DDBJ databases">
        <authorList>
            <person name="Assis F.L."/>
            <person name="Abrahao J.S."/>
            <person name="Silva L."/>
            <person name="Khalil J.B."/>
            <person name="Rodrigues R."/>
            <person name="Silva L.S."/>
            <person name="Boratto P."/>
            <person name="Andrade M."/>
            <person name="Kroon E.G."/>
            <person name="Ribeiro B."/>
            <person name="Bergier I."/>
            <person name="Seligmann H."/>
            <person name="Ghigo E."/>
            <person name="Colson P."/>
            <person name="Levasseur A."/>
            <person name="Raoult D."/>
            <person name="Scola B.L."/>
        </authorList>
    </citation>
    <scope>NUCLEOTIDE SEQUENCE</scope>
    <source>
        <strain evidence="9">Deep ocean</strain>
    </source>
</reference>
<dbReference type="GO" id="GO:0006002">
    <property type="term" value="P:fructose 6-phosphate metabolic process"/>
    <property type="evidence" value="ECO:0007669"/>
    <property type="project" value="TreeGrafter"/>
</dbReference>
<dbReference type="SUPFAM" id="SSF53697">
    <property type="entry name" value="SIS domain"/>
    <property type="match status" value="1"/>
</dbReference>
<evidence type="ECO:0000256" key="6">
    <source>
        <dbReference type="ARBA" id="ARBA00022962"/>
    </source>
</evidence>
<dbReference type="GeneID" id="80516766"/>
<dbReference type="InterPro" id="IPR017932">
    <property type="entry name" value="GATase_2_dom"/>
</dbReference>
<protein>
    <recommendedName>
        <fullName evidence="2">glutamine--fructose-6-phosphate transaminase (isomerizing)</fullName>
        <ecNumber evidence="2">2.6.1.16</ecNumber>
    </recommendedName>
</protein>
<dbReference type="GO" id="GO:0006487">
    <property type="term" value="P:protein N-linked glycosylation"/>
    <property type="evidence" value="ECO:0007669"/>
    <property type="project" value="TreeGrafter"/>
</dbReference>
<dbReference type="Pfam" id="PF13522">
    <property type="entry name" value="GATase_6"/>
    <property type="match status" value="1"/>
</dbReference>
<dbReference type="KEGG" id="vg:80516766"/>
<evidence type="ECO:0000256" key="2">
    <source>
        <dbReference type="ARBA" id="ARBA00012916"/>
    </source>
</evidence>
<name>A0A6N1NCV1_9VIRU</name>
<dbReference type="PROSITE" id="PS51464">
    <property type="entry name" value="SIS"/>
    <property type="match status" value="2"/>
</dbReference>
<keyword evidence="5" id="KW-0677">Repeat</keyword>
<dbReference type="GO" id="GO:0004360">
    <property type="term" value="F:glutamine-fructose-6-phosphate transaminase (isomerizing) activity"/>
    <property type="evidence" value="ECO:0007669"/>
    <property type="project" value="UniProtKB-EC"/>
</dbReference>
<proteinExistence type="predicted"/>
<evidence type="ECO:0000259" key="8">
    <source>
        <dbReference type="PROSITE" id="PS51464"/>
    </source>
</evidence>
<dbReference type="InterPro" id="IPR035490">
    <property type="entry name" value="GlmS/FrlB_SIS"/>
</dbReference>
<dbReference type="EC" id="2.6.1.16" evidence="2"/>